<sequence>SLDLSLSSFIGAAKPDLKPTQLVVVEEKLGKVGVTNVQELAHALRGRNERSLNNRLRAVGEKCFTSETLSALRQRVREEPSLRRTRRQPSDSSRGEGLAGGESDFKRSGAMPTSKEGMLQSLEDLGLEVSRCQVREMRAMLLEARRLSSLQRPDLAAEVRGRLGRNPERSTSSEELIRQLLEASFPDALEPRATAEFERSKSDEEDCFTFEILTPSPEALSLSTLFLNSE</sequence>
<feature type="non-terminal residue" evidence="2">
    <location>
        <position position="230"/>
    </location>
</feature>
<accession>A0A812ZEB5</accession>
<reference evidence="2" key="1">
    <citation type="submission" date="2021-02" db="EMBL/GenBank/DDBJ databases">
        <authorList>
            <person name="Dougan E. K."/>
            <person name="Rhodes N."/>
            <person name="Thang M."/>
            <person name="Chan C."/>
        </authorList>
    </citation>
    <scope>NUCLEOTIDE SEQUENCE</scope>
</reference>
<evidence type="ECO:0000313" key="3">
    <source>
        <dbReference type="Proteomes" id="UP000601435"/>
    </source>
</evidence>
<feature type="region of interest" description="Disordered" evidence="1">
    <location>
        <begin position="74"/>
        <end position="113"/>
    </location>
</feature>
<organism evidence="2 3">
    <name type="scientific">Symbiodinium necroappetens</name>
    <dbReference type="NCBI Taxonomy" id="1628268"/>
    <lineage>
        <taxon>Eukaryota</taxon>
        <taxon>Sar</taxon>
        <taxon>Alveolata</taxon>
        <taxon>Dinophyceae</taxon>
        <taxon>Suessiales</taxon>
        <taxon>Symbiodiniaceae</taxon>
        <taxon>Symbiodinium</taxon>
    </lineage>
</organism>
<dbReference type="AlphaFoldDB" id="A0A812ZEB5"/>
<protein>
    <submittedName>
        <fullName evidence="2">Mask protein</fullName>
    </submittedName>
</protein>
<evidence type="ECO:0000256" key="1">
    <source>
        <dbReference type="SAM" id="MobiDB-lite"/>
    </source>
</evidence>
<gene>
    <name evidence="2" type="primary">mask</name>
    <name evidence="2" type="ORF">SNEC2469_LOCUS24575</name>
</gene>
<dbReference type="OrthoDB" id="418267at2759"/>
<comment type="caution">
    <text evidence="2">The sequence shown here is derived from an EMBL/GenBank/DDBJ whole genome shotgun (WGS) entry which is preliminary data.</text>
</comment>
<dbReference type="Proteomes" id="UP000601435">
    <property type="component" value="Unassembled WGS sequence"/>
</dbReference>
<dbReference type="EMBL" id="CAJNJA010047465">
    <property type="protein sequence ID" value="CAE7824394.1"/>
    <property type="molecule type" value="Genomic_DNA"/>
</dbReference>
<proteinExistence type="predicted"/>
<feature type="non-terminal residue" evidence="2">
    <location>
        <position position="1"/>
    </location>
</feature>
<keyword evidence="3" id="KW-1185">Reference proteome</keyword>
<name>A0A812ZEB5_9DINO</name>
<evidence type="ECO:0000313" key="2">
    <source>
        <dbReference type="EMBL" id="CAE7824394.1"/>
    </source>
</evidence>